<evidence type="ECO:0000313" key="1">
    <source>
        <dbReference type="EMBL" id="KAL3666435.1"/>
    </source>
</evidence>
<dbReference type="AlphaFoldDB" id="A0ABD3FHN4"/>
<protein>
    <submittedName>
        <fullName evidence="1">Uncharacterized protein</fullName>
    </submittedName>
</protein>
<dbReference type="Proteomes" id="UP001632037">
    <property type="component" value="Unassembled WGS sequence"/>
</dbReference>
<accession>A0ABD3FHN4</accession>
<reference evidence="1 2" key="1">
    <citation type="submission" date="2024-09" db="EMBL/GenBank/DDBJ databases">
        <title>Genome sequencing and assembly of Phytophthora oleae, isolate VK10A, causative agent of rot of olive drupes.</title>
        <authorList>
            <person name="Conti Taguali S."/>
            <person name="Riolo M."/>
            <person name="La Spada F."/>
            <person name="Cacciola S.O."/>
            <person name="Dionisio G."/>
        </authorList>
    </citation>
    <scope>NUCLEOTIDE SEQUENCE [LARGE SCALE GENOMIC DNA]</scope>
    <source>
        <strain evidence="1 2">VK10A</strain>
    </source>
</reference>
<dbReference type="EMBL" id="JBIMZQ010000017">
    <property type="protein sequence ID" value="KAL3666435.1"/>
    <property type="molecule type" value="Genomic_DNA"/>
</dbReference>
<evidence type="ECO:0000313" key="2">
    <source>
        <dbReference type="Proteomes" id="UP001632037"/>
    </source>
</evidence>
<name>A0ABD3FHN4_9STRA</name>
<gene>
    <name evidence="1" type="ORF">V7S43_008685</name>
</gene>
<keyword evidence="2" id="KW-1185">Reference proteome</keyword>
<comment type="caution">
    <text evidence="1">The sequence shown here is derived from an EMBL/GenBank/DDBJ whole genome shotgun (WGS) entry which is preliminary data.</text>
</comment>
<proteinExistence type="predicted"/>
<sequence length="303" mass="33154">MVASAYQLWLKKREFKAPHPPPTAATTSTATIHLATPKESLLGASNSFQDSCEAPKTHSSKFHAVSGAETTQVTVKSVSRPSAAKKRVRSWLSSEEEAADVEQGPRDAKVAEVGYVAESKVAGLKGSRTGKELMNATAIKLTSAAKVVRQSSTKRDVERAVWTERVDREPNVGARVDADANAGKRVKSSSVLLKQSDDTHSEEVKKQRRLVIGSVCGGVVGGKSLRQLQNLRPQKEFVERKRGLDETTTGDTTLKRLRFDGDRDESGPSGLPPKSPLKLRKMRTAMLDESQYWMAVDRFSHLT</sequence>
<organism evidence="1 2">
    <name type="scientific">Phytophthora oleae</name>
    <dbReference type="NCBI Taxonomy" id="2107226"/>
    <lineage>
        <taxon>Eukaryota</taxon>
        <taxon>Sar</taxon>
        <taxon>Stramenopiles</taxon>
        <taxon>Oomycota</taxon>
        <taxon>Peronosporomycetes</taxon>
        <taxon>Peronosporales</taxon>
        <taxon>Peronosporaceae</taxon>
        <taxon>Phytophthora</taxon>
    </lineage>
</organism>